<organism evidence="1 2">
    <name type="scientific">Gimesia chilikensis</name>
    <dbReference type="NCBI Taxonomy" id="2605989"/>
    <lineage>
        <taxon>Bacteria</taxon>
        <taxon>Pseudomonadati</taxon>
        <taxon>Planctomycetota</taxon>
        <taxon>Planctomycetia</taxon>
        <taxon>Planctomycetales</taxon>
        <taxon>Planctomycetaceae</taxon>
        <taxon>Gimesia</taxon>
    </lineage>
</organism>
<keyword evidence="2" id="KW-1185">Reference proteome</keyword>
<name>A0A517PHF8_9PLAN</name>
<dbReference type="OrthoDB" id="264909at2"/>
<sequence>MRDMIKVPARESVSSPQIEDAIHKLSPDKRTAFLQETQKFPCLRRIPELNKLADSIVASWNLEPFSLSSRRWHRIPCERQIGLAFFDPKTKSLSSELTIVECRNLSIEGISFFHDMPILSREVAITFDLEQAEREFIVVSLAWSRFSQAHLFQSGGRFLYQIGMDASLSETG</sequence>
<gene>
    <name evidence="1" type="ORF">HG66A1_05510</name>
</gene>
<dbReference type="AlphaFoldDB" id="A0A517PHF8"/>
<dbReference type="Proteomes" id="UP000320421">
    <property type="component" value="Chromosome"/>
</dbReference>
<reference evidence="1 2" key="1">
    <citation type="submission" date="2019-02" db="EMBL/GenBank/DDBJ databases">
        <title>Deep-cultivation of Planctomycetes and their phenomic and genomic characterization uncovers novel biology.</title>
        <authorList>
            <person name="Wiegand S."/>
            <person name="Jogler M."/>
            <person name="Boedeker C."/>
            <person name="Pinto D."/>
            <person name="Vollmers J."/>
            <person name="Rivas-Marin E."/>
            <person name="Kohn T."/>
            <person name="Peeters S.H."/>
            <person name="Heuer A."/>
            <person name="Rast P."/>
            <person name="Oberbeckmann S."/>
            <person name="Bunk B."/>
            <person name="Jeske O."/>
            <person name="Meyerdierks A."/>
            <person name="Storesund J.E."/>
            <person name="Kallscheuer N."/>
            <person name="Luecker S."/>
            <person name="Lage O.M."/>
            <person name="Pohl T."/>
            <person name="Merkel B.J."/>
            <person name="Hornburger P."/>
            <person name="Mueller R.-W."/>
            <person name="Bruemmer F."/>
            <person name="Labrenz M."/>
            <person name="Spormann A.M."/>
            <person name="Op den Camp H."/>
            <person name="Overmann J."/>
            <person name="Amann R."/>
            <person name="Jetten M.S.M."/>
            <person name="Mascher T."/>
            <person name="Medema M.H."/>
            <person name="Devos D.P."/>
            <person name="Kaster A.-K."/>
            <person name="Ovreas L."/>
            <person name="Rohde M."/>
            <person name="Galperin M.Y."/>
            <person name="Jogler C."/>
        </authorList>
    </citation>
    <scope>NUCLEOTIDE SEQUENCE [LARGE SCALE GENOMIC DNA]</scope>
    <source>
        <strain evidence="1 2">HG66A1</strain>
    </source>
</reference>
<protein>
    <submittedName>
        <fullName evidence="1">Uncharacterized protein</fullName>
    </submittedName>
</protein>
<accession>A0A517PHF8</accession>
<evidence type="ECO:0000313" key="1">
    <source>
        <dbReference type="EMBL" id="QDT18789.1"/>
    </source>
</evidence>
<proteinExistence type="predicted"/>
<dbReference type="RefSeq" id="WP_145180583.1">
    <property type="nucleotide sequence ID" value="NZ_CP036266.1"/>
</dbReference>
<dbReference type="EMBL" id="CP036266">
    <property type="protein sequence ID" value="QDT18789.1"/>
    <property type="molecule type" value="Genomic_DNA"/>
</dbReference>
<evidence type="ECO:0000313" key="2">
    <source>
        <dbReference type="Proteomes" id="UP000320421"/>
    </source>
</evidence>